<protein>
    <recommendedName>
        <fullName evidence="2">DUF58 domain-containing protein</fullName>
    </recommendedName>
</protein>
<dbReference type="AlphaFoldDB" id="M0IND5"/>
<comment type="caution">
    <text evidence="3">The sequence shown here is derived from an EMBL/GenBank/DDBJ whole genome shotgun (WGS) entry which is preliminary data.</text>
</comment>
<organism evidence="3 4">
    <name type="scientific">Haloferax mucosum ATCC BAA-1512</name>
    <dbReference type="NCBI Taxonomy" id="662479"/>
    <lineage>
        <taxon>Archaea</taxon>
        <taxon>Methanobacteriati</taxon>
        <taxon>Methanobacteriota</taxon>
        <taxon>Stenosarchaea group</taxon>
        <taxon>Halobacteria</taxon>
        <taxon>Halobacteriales</taxon>
        <taxon>Haloferacaceae</taxon>
        <taxon>Haloferax</taxon>
    </lineage>
</organism>
<dbReference type="Pfam" id="PF01882">
    <property type="entry name" value="DUF58"/>
    <property type="match status" value="1"/>
</dbReference>
<evidence type="ECO:0000256" key="1">
    <source>
        <dbReference type="SAM" id="MobiDB-lite"/>
    </source>
</evidence>
<feature type="region of interest" description="Disordered" evidence="1">
    <location>
        <begin position="98"/>
        <end position="119"/>
    </location>
</feature>
<proteinExistence type="predicted"/>
<dbReference type="PATRIC" id="fig|662479.7.peg.892"/>
<dbReference type="OrthoDB" id="3263at2157"/>
<feature type="domain" description="DUF58" evidence="2">
    <location>
        <begin position="201"/>
        <end position="318"/>
    </location>
</feature>
<dbReference type="EMBL" id="AOLN01000006">
    <property type="protein sequence ID" value="ELZ96974.1"/>
    <property type="molecule type" value="Genomic_DNA"/>
</dbReference>
<dbReference type="Proteomes" id="UP000011550">
    <property type="component" value="Unassembled WGS sequence"/>
</dbReference>
<dbReference type="PANTHER" id="PTHR33608">
    <property type="entry name" value="BLL2464 PROTEIN"/>
    <property type="match status" value="1"/>
</dbReference>
<evidence type="ECO:0000313" key="4">
    <source>
        <dbReference type="Proteomes" id="UP000011550"/>
    </source>
</evidence>
<reference evidence="3 4" key="1">
    <citation type="journal article" date="2014" name="PLoS Genet.">
        <title>Phylogenetically driven sequencing of extremely halophilic archaea reveals strategies for static and dynamic osmo-response.</title>
        <authorList>
            <person name="Becker E.A."/>
            <person name="Seitzer P.M."/>
            <person name="Tritt A."/>
            <person name="Larsen D."/>
            <person name="Krusor M."/>
            <person name="Yao A.I."/>
            <person name="Wu D."/>
            <person name="Madern D."/>
            <person name="Eisen J.A."/>
            <person name="Darling A.E."/>
            <person name="Facciotti M.T."/>
        </authorList>
    </citation>
    <scope>NUCLEOTIDE SEQUENCE [LARGE SCALE GENOMIC DNA]</scope>
    <source>
        <strain evidence="3 4">ATCC BAA-1512</strain>
    </source>
</reference>
<feature type="region of interest" description="Disordered" evidence="1">
    <location>
        <begin position="312"/>
        <end position="340"/>
    </location>
</feature>
<dbReference type="STRING" id="662479.C440_04333"/>
<keyword evidence="4" id="KW-1185">Reference proteome</keyword>
<name>M0IND5_9EURY</name>
<gene>
    <name evidence="3" type="ORF">C440_04333</name>
</gene>
<evidence type="ECO:0000259" key="2">
    <source>
        <dbReference type="Pfam" id="PF01882"/>
    </source>
</evidence>
<accession>M0IND5</accession>
<dbReference type="PANTHER" id="PTHR33608:SF6">
    <property type="entry name" value="BLL2464 PROTEIN"/>
    <property type="match status" value="1"/>
</dbReference>
<evidence type="ECO:0000313" key="3">
    <source>
        <dbReference type="EMBL" id="ELZ96974.1"/>
    </source>
</evidence>
<dbReference type="RefSeq" id="WP_008318586.1">
    <property type="nucleotide sequence ID" value="NZ_AOLN01000006.1"/>
</dbReference>
<dbReference type="InterPro" id="IPR002881">
    <property type="entry name" value="DUF58"/>
</dbReference>
<sequence length="473" mass="50414">MLPTRRWAALAGTACFFAVFAVVLGESAPLFAAGGLTAWLVVTQFDAVRTITTADSSLSASVSVDSATAFVGDRAAVTMTATLSEPLDAPLDVELVAPPSVDAPDRGRRTVTLEPGDTTGSTTCSVTFPIAGRITFETVQVRIEDRAGCFTETLTLDADARCLVEPPSPEGVHVGQGGELVGATFGDHPSDRTGPGLVPHETRQYVPGDTLSQIDWRTTARMNQPYIREFETESDYLLSLVVDCGAHMNRGPTGRTMLSYGREVALGCVNAAESHGDPISAQIVDETATVWEFGPSSSSNAYQTIRRELLATEPKSGTHRAVESSRPVAPTDARKRSQALDGDSAFSTTLRPFLFDGTSYVSRVSDRPLFDAVKTSCATADREDHLVVVTDDSAKVETYEAVVVAAERSSQTTVFLTPNALFGDATAPGESGGFAEFEEFRKRLDRLPNVTAYEVAPRTAIELATAETAATVE</sequence>